<comment type="caution">
    <text evidence="1">The sequence shown here is derived from an EMBL/GenBank/DDBJ whole genome shotgun (WGS) entry which is preliminary data.</text>
</comment>
<dbReference type="AlphaFoldDB" id="A0A645HJY6"/>
<accession>A0A645HJY6</accession>
<sequence>MHRDHVVKNKVEIKTEKIRQRCGGTDAKNINAPGIQNGVHSGVKAHPVHFLQRQAYLFDIRLHDHGQNVLVSDPVVGDLDALDRSQLIANHLLKGLLHTRIAVVTQLGRKANHRRFADVYGLAQFTGRHKGGLVIGF</sequence>
<organism evidence="1">
    <name type="scientific">bioreactor metagenome</name>
    <dbReference type="NCBI Taxonomy" id="1076179"/>
    <lineage>
        <taxon>unclassified sequences</taxon>
        <taxon>metagenomes</taxon>
        <taxon>ecological metagenomes</taxon>
    </lineage>
</organism>
<evidence type="ECO:0000313" key="1">
    <source>
        <dbReference type="EMBL" id="MPN39325.1"/>
    </source>
</evidence>
<name>A0A645HJY6_9ZZZZ</name>
<dbReference type="EMBL" id="VSSQ01095075">
    <property type="protein sequence ID" value="MPN39325.1"/>
    <property type="molecule type" value="Genomic_DNA"/>
</dbReference>
<reference evidence="1" key="1">
    <citation type="submission" date="2019-08" db="EMBL/GenBank/DDBJ databases">
        <authorList>
            <person name="Kucharzyk K."/>
            <person name="Murdoch R.W."/>
            <person name="Higgins S."/>
            <person name="Loffler F."/>
        </authorList>
    </citation>
    <scope>NUCLEOTIDE SEQUENCE</scope>
</reference>
<protein>
    <submittedName>
        <fullName evidence="1">Uncharacterized protein</fullName>
    </submittedName>
</protein>
<gene>
    <name evidence="1" type="ORF">SDC9_186853</name>
</gene>
<proteinExistence type="predicted"/>